<dbReference type="PIRSF" id="PIRSF028451">
    <property type="entry name" value="UCP028451"/>
    <property type="match status" value="1"/>
</dbReference>
<sequence>MRFTPQTLDFLFENKLNNNKEWFHSHKQEYQELVLDPLVDLVEKLTPTVLKIDPQFITIPKPTKAISRIYRDTRFSKDKSLYRDNMWILFIRDKKLYHGLPAYFADISANGLEYGVGYYKVSSESMLCYRDMILKKEPAFLQAKQAVEKAKIFSLYGEPLKRSKAPNEPEDIKNWLDRKQIGVSNTITDFDLVFSEDLYQTIAKGFEQLKPVYDFLMAVETRRSHNNRED</sequence>
<evidence type="ECO:0000313" key="1">
    <source>
        <dbReference type="EMBL" id="MBC5788378.1"/>
    </source>
</evidence>
<comment type="caution">
    <text evidence="1">The sequence shown here is derived from an EMBL/GenBank/DDBJ whole genome shotgun (WGS) entry which is preliminary data.</text>
</comment>
<dbReference type="PANTHER" id="PTHR36452">
    <property type="entry name" value="CHROMOSOME 12, WHOLE GENOME SHOTGUN SEQUENCE"/>
    <property type="match status" value="1"/>
</dbReference>
<organism evidence="1 2">
    <name type="scientific">Clostridium facile</name>
    <dbReference type="NCBI Taxonomy" id="2763035"/>
    <lineage>
        <taxon>Bacteria</taxon>
        <taxon>Bacillati</taxon>
        <taxon>Bacillota</taxon>
        <taxon>Clostridia</taxon>
        <taxon>Eubacteriales</taxon>
        <taxon>Clostridiaceae</taxon>
        <taxon>Clostridium</taxon>
    </lineage>
</organism>
<dbReference type="EMBL" id="JACOQK010000001">
    <property type="protein sequence ID" value="MBC5788378.1"/>
    <property type="molecule type" value="Genomic_DNA"/>
</dbReference>
<dbReference type="Proteomes" id="UP000649151">
    <property type="component" value="Unassembled WGS sequence"/>
</dbReference>
<keyword evidence="2" id="KW-1185">Reference proteome</keyword>
<name>A0ABR7ITB4_9CLOT</name>
<proteinExistence type="predicted"/>
<gene>
    <name evidence="1" type="ORF">H8Z77_10220</name>
</gene>
<protein>
    <submittedName>
        <fullName evidence="1">DUF2461 domain-containing protein</fullName>
    </submittedName>
</protein>
<accession>A0ABR7ITB4</accession>
<dbReference type="RefSeq" id="WP_069986881.1">
    <property type="nucleotide sequence ID" value="NZ_JACOQK010000001.1"/>
</dbReference>
<dbReference type="Pfam" id="PF09365">
    <property type="entry name" value="DUF2461"/>
    <property type="match status" value="1"/>
</dbReference>
<dbReference type="InterPro" id="IPR012808">
    <property type="entry name" value="CHP02453"/>
</dbReference>
<reference evidence="1 2" key="1">
    <citation type="submission" date="2020-08" db="EMBL/GenBank/DDBJ databases">
        <title>Genome public.</title>
        <authorList>
            <person name="Liu C."/>
            <person name="Sun Q."/>
        </authorList>
    </citation>
    <scope>NUCLEOTIDE SEQUENCE [LARGE SCALE GENOMIC DNA]</scope>
    <source>
        <strain evidence="1 2">NSJ-27</strain>
    </source>
</reference>
<dbReference type="NCBIfam" id="TIGR02453">
    <property type="entry name" value="TIGR02453 family protein"/>
    <property type="match status" value="1"/>
</dbReference>
<dbReference type="PANTHER" id="PTHR36452:SF1">
    <property type="entry name" value="DUF2461 DOMAIN-CONTAINING PROTEIN"/>
    <property type="match status" value="1"/>
</dbReference>
<evidence type="ECO:0000313" key="2">
    <source>
        <dbReference type="Proteomes" id="UP000649151"/>
    </source>
</evidence>
<dbReference type="InterPro" id="IPR015996">
    <property type="entry name" value="UCP028451"/>
</dbReference>